<feature type="compositionally biased region" description="Basic and acidic residues" evidence="1">
    <location>
        <begin position="390"/>
        <end position="409"/>
    </location>
</feature>
<evidence type="ECO:0000313" key="4">
    <source>
        <dbReference type="EMBL" id="KAJ7715513.1"/>
    </source>
</evidence>
<dbReference type="SUPFAM" id="SSF50630">
    <property type="entry name" value="Acid proteases"/>
    <property type="match status" value="1"/>
</dbReference>
<gene>
    <name evidence="4" type="ORF">DFH07DRAFT_762754</name>
    <name evidence="3" type="ORF">DFH07DRAFT_762770</name>
</gene>
<dbReference type="AlphaFoldDB" id="A0AAD7H9V3"/>
<feature type="region of interest" description="Disordered" evidence="1">
    <location>
        <begin position="390"/>
        <end position="483"/>
    </location>
</feature>
<dbReference type="Proteomes" id="UP001215280">
    <property type="component" value="Unassembled WGS sequence"/>
</dbReference>
<dbReference type="EMBL" id="JARJLG010000347">
    <property type="protein sequence ID" value="KAJ7715513.1"/>
    <property type="molecule type" value="Genomic_DNA"/>
</dbReference>
<evidence type="ECO:0000313" key="3">
    <source>
        <dbReference type="EMBL" id="KAJ7715510.1"/>
    </source>
</evidence>
<evidence type="ECO:0000256" key="1">
    <source>
        <dbReference type="SAM" id="MobiDB-lite"/>
    </source>
</evidence>
<organism evidence="4 5">
    <name type="scientific">Mycena maculata</name>
    <dbReference type="NCBI Taxonomy" id="230809"/>
    <lineage>
        <taxon>Eukaryota</taxon>
        <taxon>Fungi</taxon>
        <taxon>Dikarya</taxon>
        <taxon>Basidiomycota</taxon>
        <taxon>Agaricomycotina</taxon>
        <taxon>Agaricomycetes</taxon>
        <taxon>Agaricomycetidae</taxon>
        <taxon>Agaricales</taxon>
        <taxon>Marasmiineae</taxon>
        <taxon>Mycenaceae</taxon>
        <taxon>Mycena</taxon>
    </lineage>
</organism>
<comment type="caution">
    <text evidence="4">The sequence shown here is derived from an EMBL/GenBank/DDBJ whole genome shotgun (WGS) entry which is preliminary data.</text>
</comment>
<sequence length="768" mass="84910">MPIPRTPNAPHFNGKYVTDFLTLITQHGSNAGVTDLDDLVPYIVQYSSDAVKDLIRYIPEFDPELPKKTWAAAEKALFLLYGHAEETPDYSEAMLRDFCQERSAKSPFASKKEIETYLRDFMHIAGPLKKKSTITEDLCNFYFIAGIPKELKEWFQNEVPVAKRKRDSPPTIPESIVILQKRFDKSALTYEPWKENTERKDRTVAFGADGNRLETYLHAPATVTTNPAPAPVHSTSEIDELTRQLEKLHINLAALKLGTSPQAPSTDQTSQGASNGFQKNCFMCGKVGEHPLHPSKCPETKLLLDANVIKYDTNTNRYVMVDGRDLPQTPRGFIGGVAGYIRALIRDQSTAATQETTTARTSSIRLSNGSGGIINDQIFAVSSLEAMDRHADPVTRTGKDTGARFDPTKRPAPAKGKGREGEVSNPSVSAPKPAPAAPINPTNSTLPAPPPNPINREDGWKAARPSNPKQGGDDVVMRDVKKPSPNDKYYITSNIQERANPSAIFEEMMNMQVTVPFFQLVGASPMLQKLFSEATRSKREYGAKPAEFFIDGEQTDTEAFVRFTQVTETGATRVYAENADALPEFLVRYGNAIAKVPEGRYFAMSTGSVSITIAGVELTALIDCGSELNLASQSIPARCSLPVDFEGMKWALKGIHGGPEQLRGCATDVPIRIGNHNFPHHLFISHQELGQHDLILGQPFLQWFAARIDYERSGSVSLYLWKEGNRKVNPTIVVTITDPLDPRNTTTMTHGHAHPVAWVEEVTDEEDF</sequence>
<dbReference type="Gene3D" id="2.40.70.10">
    <property type="entry name" value="Acid Proteases"/>
    <property type="match status" value="1"/>
</dbReference>
<dbReference type="EMBL" id="JARJLG010000347">
    <property type="protein sequence ID" value="KAJ7715510.1"/>
    <property type="molecule type" value="Genomic_DNA"/>
</dbReference>
<feature type="domain" description="DUF4100" evidence="2">
    <location>
        <begin position="316"/>
        <end position="544"/>
    </location>
</feature>
<evidence type="ECO:0000313" key="5">
    <source>
        <dbReference type="Proteomes" id="UP001215280"/>
    </source>
</evidence>
<dbReference type="InterPro" id="IPR021109">
    <property type="entry name" value="Peptidase_aspartic_dom_sf"/>
</dbReference>
<dbReference type="InterPro" id="IPR025165">
    <property type="entry name" value="DUF4100"/>
</dbReference>
<protein>
    <recommendedName>
        <fullName evidence="2">DUF4100 domain-containing protein</fullName>
    </recommendedName>
</protein>
<reference evidence="4" key="1">
    <citation type="submission" date="2023-03" db="EMBL/GenBank/DDBJ databases">
        <title>Massive genome expansion in bonnet fungi (Mycena s.s.) driven by repeated elements and novel gene families across ecological guilds.</title>
        <authorList>
            <consortium name="Lawrence Berkeley National Laboratory"/>
            <person name="Harder C.B."/>
            <person name="Miyauchi S."/>
            <person name="Viragh M."/>
            <person name="Kuo A."/>
            <person name="Thoen E."/>
            <person name="Andreopoulos B."/>
            <person name="Lu D."/>
            <person name="Skrede I."/>
            <person name="Drula E."/>
            <person name="Henrissat B."/>
            <person name="Morin E."/>
            <person name="Kohler A."/>
            <person name="Barry K."/>
            <person name="LaButti K."/>
            <person name="Morin E."/>
            <person name="Salamov A."/>
            <person name="Lipzen A."/>
            <person name="Mereny Z."/>
            <person name="Hegedus B."/>
            <person name="Baldrian P."/>
            <person name="Stursova M."/>
            <person name="Weitz H."/>
            <person name="Taylor A."/>
            <person name="Grigoriev I.V."/>
            <person name="Nagy L.G."/>
            <person name="Martin F."/>
            <person name="Kauserud H."/>
        </authorList>
    </citation>
    <scope>NUCLEOTIDE SEQUENCE</scope>
    <source>
        <strain evidence="4">CBHHK188m</strain>
    </source>
</reference>
<keyword evidence="5" id="KW-1185">Reference proteome</keyword>
<accession>A0AAD7H9V3</accession>
<dbReference type="Pfam" id="PF13352">
    <property type="entry name" value="DUF4100"/>
    <property type="match status" value="1"/>
</dbReference>
<proteinExistence type="predicted"/>
<name>A0AAD7H9V3_9AGAR</name>
<dbReference type="CDD" id="cd00303">
    <property type="entry name" value="retropepsin_like"/>
    <property type="match status" value="1"/>
</dbReference>
<feature type="compositionally biased region" description="Basic and acidic residues" evidence="1">
    <location>
        <begin position="471"/>
        <end position="483"/>
    </location>
</feature>
<evidence type="ECO:0000259" key="2">
    <source>
        <dbReference type="Pfam" id="PF13352"/>
    </source>
</evidence>